<sequence length="1149" mass="127951">MKIFEALDRDPRTSSLANGGQARIMDEPDELKIRELRAELETFVCDGQYGNAIERILQSYLTQLDRPRQHAAWVSGFFGSGKSHLLKMLGHLWVDTPFEDGSTARSLVPQLPDEIVALFRELDTQVARSGKPAIAAAGTMPSGSGDRVRLTVLSIILRACGLPDQYSQAQFCFWLRDQGYLEQVRSTVEAAGKDWFKELNNMYVSRLIAQAVLACDPNFAEDERGARQVLRVQFPNPTTDISTAEFIEAARKALAPDGELPLTVLILDEVQQYIGDSTDRAVIFTEIAEAIQTQMDSRVMLVASGQSALSATPLLQRLRDRFRINVQLSDTDVETVTRKVLLRKKPSAIDHIRNALERNAGEISKHLQGTRLAERSEDRQIIVEDYPLLPTRRRFWEECFRAVDAAGSQSQLRSQLRILSDALKDIAESDLGTVIPADKLFEAIAPDLVSTGVLLNEIYTRIQELDDGSDEGRMKKRLCGLIFLINKLPREAGVDVGVRATAKILADLLVEDLDADSGPLRKTVETLLESLVNDGMLMKVGDEYRIQTTEGAEWDRAFRERVAACRQKEVEIESKRDQLLASAVQQIVSKIRLVHGESKIRRTLTLHARVDEPPATGDQIVVWMRDGWSTSQKDVENEARRRGQEDPVIHIFIPRSFADDLRTRIIEVEAAQQVLNSKGVPSTPEGREARESMDSRLKTAQSARDELIREVVTSAKVFQGGGNEIFGDSLESKIQTAAQASMARLFPRFAEGDHRAWETALKRAREGSDQPFSIVDWSGSTEDHPVARQVLAIVGNGAKGSDVRKTLKGAPYGWPQDAIDAALVALHRAGVLRATLNGKPVLPGQLDQNRISSAEFRPEKVRLGTMDKIALRSLYQKAGVSVKSGEEELKANQFLDTLLELARAAGGDPPLPDRPDTSKIEELKRLTGTEQLGAILQVKSELEKWIDEWTELKQLAEKRLPGWQLLERLLAHAETLPVAAEVKPEVEAIRYKRSLLENTDPVPPIRAKVAAALRAAVTEQYNAIRKAWDQGMHTLQNNPTWTALDDDTWNQIIAQVGLRSPVEPSINSDEDLLYELDRQPLAARADAVAAIPERVARALEEAARKLKPKAQRISLRPATLETEDEVKAWLAEHERKLLEAIKQGPVIIG</sequence>
<dbReference type="RefSeq" id="WP_212773156.1">
    <property type="nucleotide sequence ID" value="NZ_AP024601.1"/>
</dbReference>
<dbReference type="SUPFAM" id="SSF52540">
    <property type="entry name" value="P-loop containing nucleoside triphosphate hydrolases"/>
    <property type="match status" value="1"/>
</dbReference>
<dbReference type="KEGG" id="pabs:JIR001_26460"/>
<evidence type="ECO:0000313" key="2">
    <source>
        <dbReference type="EMBL" id="BCU82863.1"/>
    </source>
</evidence>
<dbReference type="Proteomes" id="UP000677436">
    <property type="component" value="Chromosome"/>
</dbReference>
<name>A0A8D5ZQ05_9BACL</name>
<dbReference type="InterPro" id="IPR047679">
    <property type="entry name" value="BREX_BrxC"/>
</dbReference>
<reference evidence="2" key="1">
    <citation type="journal article" date="2013" name="Int. J. Syst. Evol. Microbiol.">
        <title>Polycladomyces abyssicola gen. nov., sp. nov., a thermophilic filamentous bacterium isolated from hemipelagic sediment.</title>
        <authorList>
            <person name="Tsubouchi T."/>
            <person name="Shimane Y."/>
            <person name="Mori K."/>
            <person name="Usui K."/>
            <person name="Hiraki T."/>
            <person name="Tame A."/>
            <person name="Uematsu K."/>
            <person name="Maruyama T."/>
            <person name="Hatada Y."/>
        </authorList>
    </citation>
    <scope>NUCLEOTIDE SEQUENCE</scope>
    <source>
        <strain evidence="2">JIR-001</strain>
    </source>
</reference>
<feature type="region of interest" description="Disordered" evidence="1">
    <location>
        <begin position="677"/>
        <end position="700"/>
    </location>
</feature>
<evidence type="ECO:0008006" key="4">
    <source>
        <dbReference type="Google" id="ProtNLM"/>
    </source>
</evidence>
<dbReference type="EMBL" id="AP024601">
    <property type="protein sequence ID" value="BCU82863.1"/>
    <property type="molecule type" value="Genomic_DNA"/>
</dbReference>
<dbReference type="InterPro" id="IPR027417">
    <property type="entry name" value="P-loop_NTPase"/>
</dbReference>
<evidence type="ECO:0000313" key="3">
    <source>
        <dbReference type="Proteomes" id="UP000677436"/>
    </source>
</evidence>
<gene>
    <name evidence="2" type="ORF">JIR001_26460</name>
</gene>
<evidence type="ECO:0000256" key="1">
    <source>
        <dbReference type="SAM" id="MobiDB-lite"/>
    </source>
</evidence>
<protein>
    <recommendedName>
        <fullName evidence="4">BREX system P-loop protein BrxC</fullName>
    </recommendedName>
</protein>
<keyword evidence="3" id="KW-1185">Reference proteome</keyword>
<accession>A0A8D5ZQ05</accession>
<dbReference type="AlphaFoldDB" id="A0A8D5ZQ05"/>
<reference evidence="2" key="2">
    <citation type="journal article" date="2021" name="Microbiol. Resour. Announc.">
        <title>Complete Genome Sequence of Polycladomyces abyssicola JIR-001T, Isolated from Hemipelagic Sediment in Deep Seawater.</title>
        <authorList>
            <person name="Tsubouchi T."/>
            <person name="Kaneko Y."/>
        </authorList>
    </citation>
    <scope>NUCLEOTIDE SEQUENCE</scope>
    <source>
        <strain evidence="2">JIR-001</strain>
    </source>
</reference>
<feature type="compositionally biased region" description="Basic and acidic residues" evidence="1">
    <location>
        <begin position="685"/>
        <end position="700"/>
    </location>
</feature>
<proteinExistence type="predicted"/>
<organism evidence="2 3">
    <name type="scientific">Polycladomyces abyssicola</name>
    <dbReference type="NCBI Taxonomy" id="1125966"/>
    <lineage>
        <taxon>Bacteria</taxon>
        <taxon>Bacillati</taxon>
        <taxon>Bacillota</taxon>
        <taxon>Bacilli</taxon>
        <taxon>Bacillales</taxon>
        <taxon>Thermoactinomycetaceae</taxon>
        <taxon>Polycladomyces</taxon>
    </lineage>
</organism>
<dbReference type="NCBIfam" id="NF033441">
    <property type="entry name" value="BREX_BrxC"/>
    <property type="match status" value="1"/>
</dbReference>